<dbReference type="PANTHER" id="PTHR42718">
    <property type="entry name" value="MAJOR FACILITATOR SUPERFAMILY MULTIDRUG TRANSPORTER MFSC"/>
    <property type="match status" value="1"/>
</dbReference>
<comment type="similarity">
    <text evidence="2">Belongs to the major facilitator superfamily. EmrB family.</text>
</comment>
<feature type="transmembrane region" description="Helical" evidence="8">
    <location>
        <begin position="521"/>
        <end position="539"/>
    </location>
</feature>
<evidence type="ECO:0000256" key="8">
    <source>
        <dbReference type="SAM" id="Phobius"/>
    </source>
</evidence>
<dbReference type="GO" id="GO:0022857">
    <property type="term" value="F:transmembrane transporter activity"/>
    <property type="evidence" value="ECO:0007669"/>
    <property type="project" value="InterPro"/>
</dbReference>
<keyword evidence="5 8" id="KW-0812">Transmembrane</keyword>
<feature type="transmembrane region" description="Helical" evidence="8">
    <location>
        <begin position="44"/>
        <end position="63"/>
    </location>
</feature>
<dbReference type="NCBIfam" id="TIGR00711">
    <property type="entry name" value="efflux_EmrB"/>
    <property type="match status" value="1"/>
</dbReference>
<keyword evidence="7 8" id="KW-0472">Membrane</keyword>
<evidence type="ECO:0000256" key="1">
    <source>
        <dbReference type="ARBA" id="ARBA00004651"/>
    </source>
</evidence>
<dbReference type="EMBL" id="FQXU01000014">
    <property type="protein sequence ID" value="SHI46099.1"/>
    <property type="molecule type" value="Genomic_DNA"/>
</dbReference>
<dbReference type="Pfam" id="PF07690">
    <property type="entry name" value="MFS_1"/>
    <property type="match status" value="1"/>
</dbReference>
<evidence type="ECO:0000259" key="9">
    <source>
        <dbReference type="PROSITE" id="PS50850"/>
    </source>
</evidence>
<dbReference type="Proteomes" id="UP000184241">
    <property type="component" value="Unassembled WGS sequence"/>
</dbReference>
<feature type="transmembrane region" description="Helical" evidence="8">
    <location>
        <begin position="133"/>
        <end position="152"/>
    </location>
</feature>
<evidence type="ECO:0000256" key="6">
    <source>
        <dbReference type="ARBA" id="ARBA00022989"/>
    </source>
</evidence>
<evidence type="ECO:0000256" key="4">
    <source>
        <dbReference type="ARBA" id="ARBA00022475"/>
    </source>
</evidence>
<feature type="transmembrane region" description="Helical" evidence="8">
    <location>
        <begin position="75"/>
        <end position="94"/>
    </location>
</feature>
<evidence type="ECO:0000256" key="3">
    <source>
        <dbReference type="ARBA" id="ARBA00022448"/>
    </source>
</evidence>
<feature type="transmembrane region" description="Helical" evidence="8">
    <location>
        <begin position="300"/>
        <end position="320"/>
    </location>
</feature>
<feature type="transmembrane region" description="Helical" evidence="8">
    <location>
        <begin position="100"/>
        <end position="121"/>
    </location>
</feature>
<feature type="transmembrane region" description="Helical" evidence="8">
    <location>
        <begin position="332"/>
        <end position="349"/>
    </location>
</feature>
<dbReference type="PANTHER" id="PTHR42718:SF9">
    <property type="entry name" value="MAJOR FACILITATOR SUPERFAMILY MULTIDRUG TRANSPORTER MFSC"/>
    <property type="match status" value="1"/>
</dbReference>
<dbReference type="InterPro" id="IPR004638">
    <property type="entry name" value="EmrB-like"/>
</dbReference>
<dbReference type="CDD" id="cd17321">
    <property type="entry name" value="MFS_MMR_MDR_like"/>
    <property type="match status" value="1"/>
</dbReference>
<keyword evidence="6 8" id="KW-1133">Transmembrane helix</keyword>
<dbReference type="GO" id="GO:0005886">
    <property type="term" value="C:plasma membrane"/>
    <property type="evidence" value="ECO:0007669"/>
    <property type="project" value="UniProtKB-SubCell"/>
</dbReference>
<sequence length="549" mass="60024">MNKKEKTLAFISLAIACFLTVLDATIVNVSLPSMAEYFNTDITGISWVSTAYLIPFSALLINFSKLADIFGRKKLFVIGLLVFGISSMLCGLSTSLSMIIIFRIIQGIGAAILTPLAIPLGIEIFGKDAMSKLAVIVGMIISISAASGPILGGILNEFLGFKSIFYVNIPFIIISLLFGTLYLKESYDKTIEKNIDILGSLLISYGIGALTFFLVKGNDYGWASSKIMTLIITSSISLIAFVLYELKSKNPMIEFKLFKTKSFTSSVIIIGVVFFAYMPISYLMNFYLENQLGYSVLKSGAIIGIISGISFFMSPVFGLIAMKFGARVTSTLAILLVSLGDFMFFFMNSSNNLKIIYSSFILVGIGLGATTPLYQSAFEEISENKNGIASGILNSFRQLTACIAIALVSTLSSHYSAQAIDNTKSRIIDNINSNQVLEKQVKDIITSKISSSSSTENRSFSKEAVDELILAQEQPLLASASDTTKIIIQKKFKVQANEIYKILDEATIIKNDESNKVYNKSFLITSLIALLGLLAVPFNKKKSKLLYKK</sequence>
<name>A0A1M6BBJ2_9CLOT</name>
<dbReference type="Gene3D" id="1.20.1250.20">
    <property type="entry name" value="MFS general substrate transporter like domains"/>
    <property type="match status" value="1"/>
</dbReference>
<keyword evidence="4" id="KW-1003">Cell membrane</keyword>
<dbReference type="InterPro" id="IPR036259">
    <property type="entry name" value="MFS_trans_sf"/>
</dbReference>
<dbReference type="Gene3D" id="1.20.1720.10">
    <property type="entry name" value="Multidrug resistance protein D"/>
    <property type="match status" value="1"/>
</dbReference>
<dbReference type="PROSITE" id="PS50850">
    <property type="entry name" value="MFS"/>
    <property type="match status" value="1"/>
</dbReference>
<keyword evidence="3" id="KW-0813">Transport</keyword>
<evidence type="ECO:0000256" key="2">
    <source>
        <dbReference type="ARBA" id="ARBA00008537"/>
    </source>
</evidence>
<feature type="domain" description="Major facilitator superfamily (MFS) profile" evidence="9">
    <location>
        <begin position="9"/>
        <end position="544"/>
    </location>
</feature>
<evidence type="ECO:0000256" key="7">
    <source>
        <dbReference type="ARBA" id="ARBA00023136"/>
    </source>
</evidence>
<comment type="subcellular location">
    <subcellularLocation>
        <location evidence="1">Cell membrane</location>
        <topology evidence="1">Multi-pass membrane protein</topology>
    </subcellularLocation>
</comment>
<protein>
    <submittedName>
        <fullName evidence="10">Drug resistance transporter, EmrB/QacA subfamily</fullName>
    </submittedName>
</protein>
<proteinExistence type="inferred from homology"/>
<feature type="transmembrane region" description="Helical" evidence="8">
    <location>
        <begin position="164"/>
        <end position="183"/>
    </location>
</feature>
<organism evidence="10 11">
    <name type="scientific">Clostridium intestinale DSM 6191</name>
    <dbReference type="NCBI Taxonomy" id="1121320"/>
    <lineage>
        <taxon>Bacteria</taxon>
        <taxon>Bacillati</taxon>
        <taxon>Bacillota</taxon>
        <taxon>Clostridia</taxon>
        <taxon>Eubacteriales</taxon>
        <taxon>Clostridiaceae</taxon>
        <taxon>Clostridium</taxon>
    </lineage>
</organism>
<dbReference type="InterPro" id="IPR011701">
    <property type="entry name" value="MFS"/>
</dbReference>
<dbReference type="AlphaFoldDB" id="A0A1M6BBJ2"/>
<dbReference type="InterPro" id="IPR020846">
    <property type="entry name" value="MFS_dom"/>
</dbReference>
<evidence type="ECO:0000313" key="10">
    <source>
        <dbReference type="EMBL" id="SHI46099.1"/>
    </source>
</evidence>
<evidence type="ECO:0000313" key="11">
    <source>
        <dbReference type="Proteomes" id="UP000184241"/>
    </source>
</evidence>
<feature type="transmembrane region" description="Helical" evidence="8">
    <location>
        <begin position="227"/>
        <end position="246"/>
    </location>
</feature>
<dbReference type="RefSeq" id="WP_073022200.1">
    <property type="nucleotide sequence ID" value="NZ_FQXU01000014.1"/>
</dbReference>
<dbReference type="SUPFAM" id="SSF103473">
    <property type="entry name" value="MFS general substrate transporter"/>
    <property type="match status" value="1"/>
</dbReference>
<accession>A0A1M6BBJ2</accession>
<reference evidence="10 11" key="1">
    <citation type="submission" date="2016-11" db="EMBL/GenBank/DDBJ databases">
        <authorList>
            <person name="Jaros S."/>
            <person name="Januszkiewicz K."/>
            <person name="Wedrychowicz H."/>
        </authorList>
    </citation>
    <scope>NUCLEOTIDE SEQUENCE [LARGE SCALE GENOMIC DNA]</scope>
    <source>
        <strain evidence="10 11">DSM 6191</strain>
    </source>
</reference>
<evidence type="ECO:0000256" key="5">
    <source>
        <dbReference type="ARBA" id="ARBA00022692"/>
    </source>
</evidence>
<feature type="transmembrane region" description="Helical" evidence="8">
    <location>
        <begin position="195"/>
        <end position="215"/>
    </location>
</feature>
<gene>
    <name evidence="10" type="ORF">SAMN02745941_03842</name>
</gene>
<dbReference type="PRINTS" id="PR01036">
    <property type="entry name" value="TCRTETB"/>
</dbReference>
<dbReference type="PROSITE" id="PS51257">
    <property type="entry name" value="PROKAR_LIPOPROTEIN"/>
    <property type="match status" value="1"/>
</dbReference>
<feature type="transmembrane region" description="Helical" evidence="8">
    <location>
        <begin position="267"/>
        <end position="288"/>
    </location>
</feature>
<feature type="transmembrane region" description="Helical" evidence="8">
    <location>
        <begin position="355"/>
        <end position="374"/>
    </location>
</feature>